<keyword evidence="5" id="KW-1185">Reference proteome</keyword>
<dbReference type="SUPFAM" id="SSF52096">
    <property type="entry name" value="ClpP/crotonase"/>
    <property type="match status" value="1"/>
</dbReference>
<dbReference type="Pfam" id="PF16113">
    <property type="entry name" value="ECH_2"/>
    <property type="match status" value="1"/>
</dbReference>
<comment type="pathway">
    <text evidence="2">Amino-acid degradation; L-valine degradation.</text>
</comment>
<dbReference type="FunFam" id="3.90.226.10:FF:000027">
    <property type="entry name" value="Probable 3-hydroxyisobutyryl-CoA hydrolase 2"/>
    <property type="match status" value="1"/>
</dbReference>
<dbReference type="AlphaFoldDB" id="A0AAV8FAM0"/>
<evidence type="ECO:0000256" key="2">
    <source>
        <dbReference type="RuleBase" id="RU369070"/>
    </source>
</evidence>
<evidence type="ECO:0000313" key="4">
    <source>
        <dbReference type="EMBL" id="KAJ4787736.1"/>
    </source>
</evidence>
<dbReference type="InterPro" id="IPR029045">
    <property type="entry name" value="ClpP/crotonase-like_dom_sf"/>
</dbReference>
<dbReference type="EC" id="3.1.2.4" evidence="2"/>
<reference evidence="4" key="1">
    <citation type="submission" date="2022-08" db="EMBL/GenBank/DDBJ databases">
        <authorList>
            <person name="Marques A."/>
        </authorList>
    </citation>
    <scope>NUCLEOTIDE SEQUENCE</scope>
    <source>
        <strain evidence="4">RhyPub2mFocal</strain>
        <tissue evidence="4">Leaves</tissue>
    </source>
</reference>
<dbReference type="PANTHER" id="PTHR43176:SF2">
    <property type="entry name" value="3-HYDROXYISOBUTYRYL-COA HYDROLASE-LIKE PROTEIN 5"/>
    <property type="match status" value="1"/>
</dbReference>
<evidence type="ECO:0000256" key="1">
    <source>
        <dbReference type="ARBA" id="ARBA00022801"/>
    </source>
</evidence>
<evidence type="ECO:0000259" key="3">
    <source>
        <dbReference type="Pfam" id="PF16113"/>
    </source>
</evidence>
<dbReference type="GO" id="GO:0006574">
    <property type="term" value="P:L-valine catabolic process"/>
    <property type="evidence" value="ECO:0007669"/>
    <property type="project" value="UniProtKB-UniRule"/>
</dbReference>
<comment type="function">
    <text evidence="2">Hydrolyzes 3-hydroxyisobutyryl-CoA (HIBYL-CoA), a saline catabolite. Has high activity toward isobutyryl-CoA. Could be an isobutyryl-CoA dehydrogenase that functions in valine catabolism.</text>
</comment>
<keyword evidence="1 2" id="KW-0378">Hydrolase</keyword>
<dbReference type="InterPro" id="IPR045004">
    <property type="entry name" value="ECH_dom"/>
</dbReference>
<comment type="caution">
    <text evidence="4">The sequence shown here is derived from an EMBL/GenBank/DDBJ whole genome shotgun (WGS) entry which is preliminary data.</text>
</comment>
<dbReference type="Proteomes" id="UP001140206">
    <property type="component" value="Chromosome 2"/>
</dbReference>
<comment type="catalytic activity">
    <reaction evidence="2">
        <text>3-hydroxy-2-methylpropanoyl-CoA + H2O = 3-hydroxy-2-methylpropanoate + CoA + H(+)</text>
        <dbReference type="Rhea" id="RHEA:20888"/>
        <dbReference type="ChEBI" id="CHEBI:11805"/>
        <dbReference type="ChEBI" id="CHEBI:15377"/>
        <dbReference type="ChEBI" id="CHEBI:15378"/>
        <dbReference type="ChEBI" id="CHEBI:57287"/>
        <dbReference type="ChEBI" id="CHEBI:57340"/>
        <dbReference type="EC" id="3.1.2.4"/>
    </reaction>
</comment>
<gene>
    <name evidence="4" type="ORF">LUZ62_038982</name>
</gene>
<feature type="domain" description="Enoyl-CoA hydratase/isomerase" evidence="3">
    <location>
        <begin position="20"/>
        <end position="349"/>
    </location>
</feature>
<dbReference type="InterPro" id="IPR032259">
    <property type="entry name" value="HIBYL-CoA-H"/>
</dbReference>
<dbReference type="CDD" id="cd06558">
    <property type="entry name" value="crotonase-like"/>
    <property type="match status" value="1"/>
</dbReference>
<name>A0AAV8FAM0_9POAL</name>
<accession>A0AAV8FAM0</accession>
<dbReference type="GO" id="GO:0003860">
    <property type="term" value="F:3-hydroxyisobutyryl-CoA hydrolase activity"/>
    <property type="evidence" value="ECO:0007669"/>
    <property type="project" value="UniProtKB-UniRule"/>
</dbReference>
<protein>
    <recommendedName>
        <fullName evidence="2">3-hydroxyisobutyryl-CoA hydrolase</fullName>
        <shortName evidence="2">HIB-CoA hydrolase</shortName>
        <shortName evidence="2">HIBYL-CoA-H</shortName>
        <ecNumber evidence="2">3.1.2.4</ecNumber>
    </recommendedName>
    <alternativeName>
        <fullName evidence="2">3-hydroxyisobutyryl-coenzyme A hydrolase</fullName>
    </alternativeName>
</protein>
<proteinExistence type="inferred from homology"/>
<dbReference type="Gene3D" id="3.90.226.10">
    <property type="entry name" value="2-enoyl-CoA Hydratase, Chain A, domain 1"/>
    <property type="match status" value="1"/>
</dbReference>
<dbReference type="NCBIfam" id="NF004127">
    <property type="entry name" value="PRK05617.1"/>
    <property type="match status" value="1"/>
</dbReference>
<organism evidence="4 5">
    <name type="scientific">Rhynchospora pubera</name>
    <dbReference type="NCBI Taxonomy" id="906938"/>
    <lineage>
        <taxon>Eukaryota</taxon>
        <taxon>Viridiplantae</taxon>
        <taxon>Streptophyta</taxon>
        <taxon>Embryophyta</taxon>
        <taxon>Tracheophyta</taxon>
        <taxon>Spermatophyta</taxon>
        <taxon>Magnoliopsida</taxon>
        <taxon>Liliopsida</taxon>
        <taxon>Poales</taxon>
        <taxon>Cyperaceae</taxon>
        <taxon>Cyperoideae</taxon>
        <taxon>Rhynchosporeae</taxon>
        <taxon>Rhynchospora</taxon>
    </lineage>
</organism>
<sequence length="380" mass="42500">MAQQPLNQEEVVLGEEIGNVRLITLNKPHQLNVISSEVVALLAKYLEKWEKDDAAKLVIFKGNGRAFSAGGDLKMFYEHRSDDTCLEVVYRMYWLCNHIHTYKKTTVALVHGIVMGGGGALVVPSNFSVVTENAVFAMPEVAVGLHTDCSFSYILPRLPGYLGEYLGLTGARLKGKEIVAAGLATHFVPSDKLSELEKRLLSLSSGEDSTVRATIEEFSLDAKPDEQSILNKLSAIDRCFCGESVEDIIKLLEEETGREGNEWIASTIKTLKRSSPTSLKITLRSIREGRKQNLAECLKKEFRLTMNILRSVTSGDCYEGMRAYIEKDNSPKWNPPSLEEVSSEMIDQVLKPFSTELELQVPSEEARWDGKYEDTVYNKH</sequence>
<evidence type="ECO:0000313" key="5">
    <source>
        <dbReference type="Proteomes" id="UP001140206"/>
    </source>
</evidence>
<dbReference type="EMBL" id="JAMFTS010000002">
    <property type="protein sequence ID" value="KAJ4787736.1"/>
    <property type="molecule type" value="Genomic_DNA"/>
</dbReference>
<comment type="similarity">
    <text evidence="2">Belongs to the enoyl-CoA hydratase/isomerase family.</text>
</comment>
<dbReference type="PANTHER" id="PTHR43176">
    <property type="entry name" value="3-HYDROXYISOBUTYRYL-COA HYDROLASE-RELATED"/>
    <property type="match status" value="1"/>
</dbReference>